<dbReference type="GO" id="GO:0034599">
    <property type="term" value="P:cellular response to oxidative stress"/>
    <property type="evidence" value="ECO:0007669"/>
    <property type="project" value="TreeGrafter"/>
</dbReference>
<keyword evidence="7" id="KW-0676">Redox-active center</keyword>
<accession>A0A064CJC1</accession>
<keyword evidence="4" id="KW-0049">Antioxidant</keyword>
<dbReference type="EC" id="1.11.1.24" evidence="2"/>
<dbReference type="PROSITE" id="PS51352">
    <property type="entry name" value="THIOREDOXIN_2"/>
    <property type="match status" value="1"/>
</dbReference>
<dbReference type="RefSeq" id="WP_036340731.1">
    <property type="nucleotide sequence ID" value="NZ_JALN02000001.1"/>
</dbReference>
<sequence length="222" mass="23153">MSTTEPATIATQVAQMQQGLAGHLPAGAIEVFTADQKRMVEEGVPLGAAQPGTALPDPEVVDAHGKSTTISALRAHRPAVVVFYRGTWCPYCNLALKTYQDQLVPELSSRGIPLIAVSPQKPDGSLSTTEANALTFDVVSDPGNQIASALGIVVTPSAASRAVSQQLGVDLREANADGGYELPMPTVLIVDGDGVIAWSDIHPDYTTRTEVAEILAAVAQLG</sequence>
<comment type="catalytic activity">
    <reaction evidence="11">
        <text>a hydroperoxide + [thioredoxin]-dithiol = an alcohol + [thioredoxin]-disulfide + H2O</text>
        <dbReference type="Rhea" id="RHEA:62620"/>
        <dbReference type="Rhea" id="RHEA-COMP:10698"/>
        <dbReference type="Rhea" id="RHEA-COMP:10700"/>
        <dbReference type="ChEBI" id="CHEBI:15377"/>
        <dbReference type="ChEBI" id="CHEBI:29950"/>
        <dbReference type="ChEBI" id="CHEBI:30879"/>
        <dbReference type="ChEBI" id="CHEBI:35924"/>
        <dbReference type="ChEBI" id="CHEBI:50058"/>
        <dbReference type="EC" id="1.11.1.24"/>
    </reaction>
</comment>
<evidence type="ECO:0000256" key="3">
    <source>
        <dbReference type="ARBA" id="ARBA00022559"/>
    </source>
</evidence>
<comment type="caution">
    <text evidence="13">The sequence shown here is derived from an EMBL/GenBank/DDBJ whole genome shotgun (WGS) entry which is preliminary data.</text>
</comment>
<evidence type="ECO:0000256" key="7">
    <source>
        <dbReference type="ARBA" id="ARBA00023284"/>
    </source>
</evidence>
<evidence type="ECO:0000256" key="9">
    <source>
        <dbReference type="ARBA" id="ARBA00038489"/>
    </source>
</evidence>
<protein>
    <recommendedName>
        <fullName evidence="2">thioredoxin-dependent peroxiredoxin</fullName>
        <ecNumber evidence="2">1.11.1.24</ecNumber>
    </recommendedName>
    <alternativeName>
        <fullName evidence="10">Bacterioferritin comigratory protein</fullName>
    </alternativeName>
    <alternativeName>
        <fullName evidence="8">Thioredoxin peroxidase</fullName>
    </alternativeName>
</protein>
<dbReference type="SUPFAM" id="SSF52833">
    <property type="entry name" value="Thioredoxin-like"/>
    <property type="match status" value="1"/>
</dbReference>
<keyword evidence="3" id="KW-0575">Peroxidase</keyword>
<keyword evidence="6" id="KW-1015">Disulfide bond</keyword>
<dbReference type="Pfam" id="PF00578">
    <property type="entry name" value="AhpC-TSA"/>
    <property type="match status" value="1"/>
</dbReference>
<evidence type="ECO:0000256" key="10">
    <source>
        <dbReference type="ARBA" id="ARBA00041373"/>
    </source>
</evidence>
<gene>
    <name evidence="13" type="ORF">Y900_007540</name>
</gene>
<dbReference type="InterPro" id="IPR013766">
    <property type="entry name" value="Thioredoxin_domain"/>
</dbReference>
<evidence type="ECO:0000256" key="8">
    <source>
        <dbReference type="ARBA" id="ARBA00032824"/>
    </source>
</evidence>
<dbReference type="PANTHER" id="PTHR42801:SF7">
    <property type="entry name" value="SLL1159 PROTEIN"/>
    <property type="match status" value="1"/>
</dbReference>
<evidence type="ECO:0000259" key="12">
    <source>
        <dbReference type="PROSITE" id="PS51352"/>
    </source>
</evidence>
<dbReference type="InterPro" id="IPR036249">
    <property type="entry name" value="Thioredoxin-like_sf"/>
</dbReference>
<keyword evidence="5" id="KW-0560">Oxidoreductase</keyword>
<dbReference type="GO" id="GO:0005737">
    <property type="term" value="C:cytoplasm"/>
    <property type="evidence" value="ECO:0007669"/>
    <property type="project" value="TreeGrafter"/>
</dbReference>
<reference evidence="13" key="1">
    <citation type="submission" date="2014-05" db="EMBL/GenBank/DDBJ databases">
        <title>Genome sequence of Mycobacterium aromaticivorans strain JS19b1T (= DSM 45407T).</title>
        <authorList>
            <person name="Kwak Y."/>
            <person name="Park G.-S."/>
            <person name="Li Q.X."/>
            <person name="Lee S.-E."/>
            <person name="Shin J.-H."/>
        </authorList>
    </citation>
    <scope>NUCLEOTIDE SEQUENCE [LARGE SCALE GENOMIC DNA]</scope>
    <source>
        <strain evidence="13">JS19b1</strain>
    </source>
</reference>
<proteinExistence type="inferred from homology"/>
<evidence type="ECO:0000256" key="11">
    <source>
        <dbReference type="ARBA" id="ARBA00049091"/>
    </source>
</evidence>
<evidence type="ECO:0000313" key="14">
    <source>
        <dbReference type="Proteomes" id="UP000022835"/>
    </source>
</evidence>
<dbReference type="GO" id="GO:0008379">
    <property type="term" value="F:thioredoxin peroxidase activity"/>
    <property type="evidence" value="ECO:0007669"/>
    <property type="project" value="TreeGrafter"/>
</dbReference>
<comment type="function">
    <text evidence="1">Thiol-specific peroxidase that catalyzes the reduction of hydrogen peroxide and organic hydroperoxides to water and alcohols, respectively. Plays a role in cell protection against oxidative stress by detoxifying peroxides and as sensor of hydrogen peroxide-mediated signaling events.</text>
</comment>
<dbReference type="AlphaFoldDB" id="A0A064CJC1"/>
<comment type="similarity">
    <text evidence="9">Belongs to the peroxiredoxin family. BCP/PrxQ subfamily.</text>
</comment>
<evidence type="ECO:0000313" key="13">
    <source>
        <dbReference type="EMBL" id="KDE98803.1"/>
    </source>
</evidence>
<evidence type="ECO:0000256" key="5">
    <source>
        <dbReference type="ARBA" id="ARBA00023002"/>
    </source>
</evidence>
<evidence type="ECO:0000256" key="4">
    <source>
        <dbReference type="ARBA" id="ARBA00022862"/>
    </source>
</evidence>
<dbReference type="Gene3D" id="3.40.30.10">
    <property type="entry name" value="Glutaredoxin"/>
    <property type="match status" value="1"/>
</dbReference>
<dbReference type="InterPro" id="IPR050924">
    <property type="entry name" value="Peroxiredoxin_BCP/PrxQ"/>
</dbReference>
<dbReference type="STRING" id="1440774.Y900_007540"/>
<name>A0A064CJC1_9MYCO</name>
<feature type="domain" description="Thioredoxin" evidence="12">
    <location>
        <begin position="49"/>
        <end position="222"/>
    </location>
</feature>
<dbReference type="InterPro" id="IPR000866">
    <property type="entry name" value="AhpC/TSA"/>
</dbReference>
<keyword evidence="14" id="KW-1185">Reference proteome</keyword>
<dbReference type="PANTHER" id="PTHR42801">
    <property type="entry name" value="THIOREDOXIN-DEPENDENT PEROXIDE REDUCTASE"/>
    <property type="match status" value="1"/>
</dbReference>
<organism evidence="13 14">
    <name type="scientific">Mycolicibacterium aromaticivorans JS19b1 = JCM 16368</name>
    <dbReference type="NCBI Taxonomy" id="1440774"/>
    <lineage>
        <taxon>Bacteria</taxon>
        <taxon>Bacillati</taxon>
        <taxon>Actinomycetota</taxon>
        <taxon>Actinomycetes</taxon>
        <taxon>Mycobacteriales</taxon>
        <taxon>Mycobacteriaceae</taxon>
        <taxon>Mycolicibacterium</taxon>
    </lineage>
</organism>
<dbReference type="CDD" id="cd02970">
    <property type="entry name" value="PRX_like2"/>
    <property type="match status" value="1"/>
</dbReference>
<dbReference type="GO" id="GO:0045454">
    <property type="term" value="P:cell redox homeostasis"/>
    <property type="evidence" value="ECO:0007669"/>
    <property type="project" value="TreeGrafter"/>
</dbReference>
<evidence type="ECO:0000256" key="6">
    <source>
        <dbReference type="ARBA" id="ARBA00023157"/>
    </source>
</evidence>
<evidence type="ECO:0000256" key="2">
    <source>
        <dbReference type="ARBA" id="ARBA00013017"/>
    </source>
</evidence>
<dbReference type="EMBL" id="JALN02000001">
    <property type="protein sequence ID" value="KDE98803.1"/>
    <property type="molecule type" value="Genomic_DNA"/>
</dbReference>
<evidence type="ECO:0000256" key="1">
    <source>
        <dbReference type="ARBA" id="ARBA00003330"/>
    </source>
</evidence>
<dbReference type="Proteomes" id="UP000022835">
    <property type="component" value="Unassembled WGS sequence"/>
</dbReference>
<dbReference type="eggNOG" id="COG1225">
    <property type="taxonomic scope" value="Bacteria"/>
</dbReference>